<dbReference type="Proteomes" id="UP000652761">
    <property type="component" value="Unassembled WGS sequence"/>
</dbReference>
<dbReference type="AlphaFoldDB" id="A0A843XBP2"/>
<accession>A0A843XBP2</accession>
<evidence type="ECO:0000256" key="1">
    <source>
        <dbReference type="SAM" id="SignalP"/>
    </source>
</evidence>
<comment type="caution">
    <text evidence="2">The sequence shown here is derived from an EMBL/GenBank/DDBJ whole genome shotgun (WGS) entry which is preliminary data.</text>
</comment>
<dbReference type="EMBL" id="NMUH01007122">
    <property type="protein sequence ID" value="MQM16690.1"/>
    <property type="molecule type" value="Genomic_DNA"/>
</dbReference>
<name>A0A843XBP2_COLES</name>
<evidence type="ECO:0000313" key="2">
    <source>
        <dbReference type="EMBL" id="MQM16690.1"/>
    </source>
</evidence>
<organism evidence="2 3">
    <name type="scientific">Colocasia esculenta</name>
    <name type="common">Wild taro</name>
    <name type="synonym">Arum esculentum</name>
    <dbReference type="NCBI Taxonomy" id="4460"/>
    <lineage>
        <taxon>Eukaryota</taxon>
        <taxon>Viridiplantae</taxon>
        <taxon>Streptophyta</taxon>
        <taxon>Embryophyta</taxon>
        <taxon>Tracheophyta</taxon>
        <taxon>Spermatophyta</taxon>
        <taxon>Magnoliopsida</taxon>
        <taxon>Liliopsida</taxon>
        <taxon>Araceae</taxon>
        <taxon>Aroideae</taxon>
        <taxon>Colocasieae</taxon>
        <taxon>Colocasia</taxon>
    </lineage>
</organism>
<feature type="signal peptide" evidence="1">
    <location>
        <begin position="1"/>
        <end position="15"/>
    </location>
</feature>
<protein>
    <submittedName>
        <fullName evidence="2">Uncharacterized protein</fullName>
    </submittedName>
</protein>
<keyword evidence="3" id="KW-1185">Reference proteome</keyword>
<keyword evidence="1" id="KW-0732">Signal</keyword>
<proteinExistence type="predicted"/>
<gene>
    <name evidence="2" type="ORF">Taro_049648</name>
</gene>
<sequence>MVVVFARAAVGFVLGLCVPVGVSRRLREPACGVAFTGAGLLPEDPVEGSCLVGCPLVVGVSPCWMSPCVEVCVVCLALCACAPLCTMLCSVGIFARAKQMLVCRVAPLVERCDTWLLRCIAWLPYVLVRFSRTIDCCLGEVRSQDYSGLLSAGCCATSGLRGWLYAFFLCFPWVARGGGVGRAVGAMFSHCGDLCGEGSSPCAVLRLSRLFPRARGFLVVR</sequence>
<evidence type="ECO:0000313" key="3">
    <source>
        <dbReference type="Proteomes" id="UP000652761"/>
    </source>
</evidence>
<feature type="chain" id="PRO_5032510559" evidence="1">
    <location>
        <begin position="16"/>
        <end position="221"/>
    </location>
</feature>
<reference evidence="2" key="1">
    <citation type="submission" date="2017-07" db="EMBL/GenBank/DDBJ databases">
        <title>Taro Niue Genome Assembly and Annotation.</title>
        <authorList>
            <person name="Atibalentja N."/>
            <person name="Keating K."/>
            <person name="Fields C.J."/>
        </authorList>
    </citation>
    <scope>NUCLEOTIDE SEQUENCE</scope>
    <source>
        <strain evidence="2">Niue_2</strain>
        <tissue evidence="2">Leaf</tissue>
    </source>
</reference>